<dbReference type="Pfam" id="PF03928">
    <property type="entry name" value="HbpS-like"/>
    <property type="match status" value="1"/>
</dbReference>
<dbReference type="STRING" id="69222.BG55_02770"/>
<dbReference type="PANTHER" id="PTHR34309">
    <property type="entry name" value="SLR1406 PROTEIN"/>
    <property type="match status" value="1"/>
</dbReference>
<proteinExistence type="predicted"/>
<evidence type="ECO:0000313" key="1">
    <source>
        <dbReference type="EMBL" id="EXU76937.1"/>
    </source>
</evidence>
<organism evidence="1 2">
    <name type="scientific">Erwinia mallotivora</name>
    <dbReference type="NCBI Taxonomy" id="69222"/>
    <lineage>
        <taxon>Bacteria</taxon>
        <taxon>Pseudomonadati</taxon>
        <taxon>Pseudomonadota</taxon>
        <taxon>Gammaproteobacteria</taxon>
        <taxon>Enterobacterales</taxon>
        <taxon>Erwiniaceae</taxon>
        <taxon>Erwinia</taxon>
    </lineage>
</organism>
<dbReference type="AlphaFoldDB" id="A0A014Q177"/>
<dbReference type="EMBL" id="JFHN01000020">
    <property type="protein sequence ID" value="EXU76937.1"/>
    <property type="molecule type" value="Genomic_DNA"/>
</dbReference>
<dbReference type="PANTHER" id="PTHR34309:SF1">
    <property type="entry name" value="PROTEIN GLCG"/>
    <property type="match status" value="1"/>
</dbReference>
<dbReference type="SUPFAM" id="SSF143744">
    <property type="entry name" value="GlcG-like"/>
    <property type="match status" value="1"/>
</dbReference>
<evidence type="ECO:0000313" key="2">
    <source>
        <dbReference type="Proteomes" id="UP000019918"/>
    </source>
</evidence>
<dbReference type="RefSeq" id="WP_052018657.1">
    <property type="nucleotide sequence ID" value="NZ_JFHN01000020.1"/>
</dbReference>
<accession>A0A014Q177</accession>
<gene>
    <name evidence="1" type="ORF">BG55_02770</name>
</gene>
<comment type="caution">
    <text evidence="1">The sequence shown here is derived from an EMBL/GenBank/DDBJ whole genome shotgun (WGS) entry which is preliminary data.</text>
</comment>
<dbReference type="InterPro" id="IPR052517">
    <property type="entry name" value="GlcG_carb_metab_protein"/>
</dbReference>
<dbReference type="InterPro" id="IPR005624">
    <property type="entry name" value="PduO/GlcC-like"/>
</dbReference>
<reference evidence="1 2" key="1">
    <citation type="submission" date="2014-02" db="EMBL/GenBank/DDBJ databases">
        <title>Draft genome of Erwinia mallotivora strain BT-MARDI, a papaya dieback pathogen.</title>
        <authorList>
            <person name="Redzuan R."/>
            <person name="Abu Bakar N."/>
            <person name="Badrun R."/>
            <person name="Mohd Raih M.F."/>
            <person name="Rozano L."/>
            <person name="Mat Amin N."/>
        </authorList>
    </citation>
    <scope>NUCLEOTIDE SEQUENCE [LARGE SCALE GENOMIC DNA]</scope>
    <source>
        <strain evidence="1 2">BT-MARDI</strain>
    </source>
</reference>
<dbReference type="PATRIC" id="fig|69222.5.peg.583"/>
<protein>
    <recommendedName>
        <fullName evidence="3">Heme-binding protein</fullName>
    </recommendedName>
</protein>
<dbReference type="Gene3D" id="3.30.450.150">
    <property type="entry name" value="Haem-degrading domain"/>
    <property type="match status" value="1"/>
</dbReference>
<dbReference type="Proteomes" id="UP000019918">
    <property type="component" value="Unassembled WGS sequence"/>
</dbReference>
<dbReference type="OrthoDB" id="9778896at2"/>
<sequence>MSGYNAVVSSQPEGWSDKTVASQIQPSRSFKLADALLLGQFVREHAAEFGVPVVFSMVDAQGTQRHFFSMDHAMLISHQLAYQKAWTAASLRMTTEKLGQQVQPDMELAGLQYTPGICCIGGGLPFWSGGQLLGAVGVSGGRVYQDIAIARFALAQFSRTRYPLEYSHHYKELACIQAQRG</sequence>
<name>A0A014Q177_9GAMM</name>
<keyword evidence="2" id="KW-1185">Reference proteome</keyword>
<dbReference type="InterPro" id="IPR038084">
    <property type="entry name" value="PduO/GlcC-like_sf"/>
</dbReference>
<evidence type="ECO:0008006" key="3">
    <source>
        <dbReference type="Google" id="ProtNLM"/>
    </source>
</evidence>